<organism evidence="1 2">
    <name type="scientific">Isoptericola chiayiensis</name>
    <dbReference type="NCBI Taxonomy" id="579446"/>
    <lineage>
        <taxon>Bacteria</taxon>
        <taxon>Bacillati</taxon>
        <taxon>Actinomycetota</taxon>
        <taxon>Actinomycetes</taxon>
        <taxon>Micrococcales</taxon>
        <taxon>Promicromonosporaceae</taxon>
        <taxon>Isoptericola</taxon>
    </lineage>
</organism>
<reference evidence="2" key="1">
    <citation type="journal article" date="2019" name="Int. J. Syst. Evol. Microbiol.">
        <title>The Global Catalogue of Microorganisms (GCM) 10K type strain sequencing project: providing services to taxonomists for standard genome sequencing and annotation.</title>
        <authorList>
            <consortium name="The Broad Institute Genomics Platform"/>
            <consortium name="The Broad Institute Genome Sequencing Center for Infectious Disease"/>
            <person name="Wu L."/>
            <person name="Ma J."/>
        </authorList>
    </citation>
    <scope>NUCLEOTIDE SEQUENCE [LARGE SCALE GENOMIC DNA]</scope>
    <source>
        <strain evidence="2">JCM 18063</strain>
    </source>
</reference>
<dbReference type="Proteomes" id="UP001500956">
    <property type="component" value="Unassembled WGS sequence"/>
</dbReference>
<protein>
    <submittedName>
        <fullName evidence="1">Uncharacterized protein</fullName>
    </submittedName>
</protein>
<proteinExistence type="predicted"/>
<accession>A0ABP8YH21</accession>
<name>A0ABP8YH21_9MICO</name>
<evidence type="ECO:0000313" key="2">
    <source>
        <dbReference type="Proteomes" id="UP001500956"/>
    </source>
</evidence>
<sequence length="69" mass="7474">MSAWAAHSSSGITERTVKYMANRPAKNISSLASHTIVPTETVFGRLTVTCWWAWGAAAVAVDTPPLWLT</sequence>
<keyword evidence="2" id="KW-1185">Reference proteome</keyword>
<comment type="caution">
    <text evidence="1">The sequence shown here is derived from an EMBL/GenBank/DDBJ whole genome shotgun (WGS) entry which is preliminary data.</text>
</comment>
<dbReference type="EMBL" id="BAABID010000008">
    <property type="protein sequence ID" value="GAA4728605.1"/>
    <property type="molecule type" value="Genomic_DNA"/>
</dbReference>
<evidence type="ECO:0000313" key="1">
    <source>
        <dbReference type="EMBL" id="GAA4728605.1"/>
    </source>
</evidence>
<gene>
    <name evidence="1" type="ORF">GCM10023216_19970</name>
</gene>